<keyword evidence="2" id="KW-1185">Reference proteome</keyword>
<protein>
    <submittedName>
        <fullName evidence="1">Uncharacterized protein</fullName>
    </submittedName>
</protein>
<evidence type="ECO:0000313" key="1">
    <source>
        <dbReference type="EMBL" id="MDS0260518.1"/>
    </source>
</evidence>
<comment type="caution">
    <text evidence="1">The sequence shown here is derived from an EMBL/GenBank/DDBJ whole genome shotgun (WGS) entry which is preliminary data.</text>
</comment>
<dbReference type="RefSeq" id="WP_310920223.1">
    <property type="nucleotide sequence ID" value="NZ_JAMQON010000004.1"/>
</dbReference>
<dbReference type="EMBL" id="JAMQON010000004">
    <property type="protein sequence ID" value="MDS0260518.1"/>
    <property type="molecule type" value="Genomic_DNA"/>
</dbReference>
<dbReference type="InterPro" id="IPR058264">
    <property type="entry name" value="DUF7958"/>
</dbReference>
<sequence length="322" mass="36461">MDGIITGENDERVGLSVIDNNDAEHVIEMEFDGKINYHEQDGYPDDPAERTNAENEHVNQARRYAKYYVYREKGYETLDPHRNPDRILGVALVAAGLSTDSVESYFGDLYRQVRSHSTDSPRPVTLPDGVSQANVTYQQDVYLGLDDRQVEMLEELLDVAEVREYLGDLARGGVNDRSLLGLLADAHDIAGKSGSDLPATAEDFWIEAVSGVHVHWDDAAGQYHTAWTDRPGIDREPDARIEMLPFEPENIDAFQQSLVRGLFCQVRDCYLGMGVTPPSEFRIQGMGSYDHATWYDYYDLYQPYHDPDADIDWDRDTVRAEA</sequence>
<dbReference type="Proteomes" id="UP001259659">
    <property type="component" value="Unassembled WGS sequence"/>
</dbReference>
<organism evidence="1 2">
    <name type="scientific">Haloarcula saliterrae</name>
    <dbReference type="NCBI Taxonomy" id="2950534"/>
    <lineage>
        <taxon>Archaea</taxon>
        <taxon>Methanobacteriati</taxon>
        <taxon>Methanobacteriota</taxon>
        <taxon>Stenosarchaea group</taxon>
        <taxon>Halobacteria</taxon>
        <taxon>Halobacteriales</taxon>
        <taxon>Haloarculaceae</taxon>
        <taxon>Haloarcula</taxon>
    </lineage>
</organism>
<proteinExistence type="predicted"/>
<gene>
    <name evidence="1" type="ORF">NDI56_14020</name>
</gene>
<name>A0ABU2FE28_9EURY</name>
<reference evidence="1 2" key="1">
    <citation type="submission" date="2022-06" db="EMBL/GenBank/DDBJ databases">
        <title>Haloarcula sp. a new haloarchaeum isolate from saline soil.</title>
        <authorList>
            <person name="Strakova D."/>
            <person name="Galisteo C."/>
            <person name="Sanchez-Porro C."/>
            <person name="Ventosa A."/>
        </authorList>
    </citation>
    <scope>NUCLEOTIDE SEQUENCE [LARGE SCALE GENOMIC DNA]</scope>
    <source>
        <strain evidence="1 2">S1CR25-12</strain>
    </source>
</reference>
<dbReference type="Pfam" id="PF25858">
    <property type="entry name" value="DUF7958"/>
    <property type="match status" value="1"/>
</dbReference>
<evidence type="ECO:0000313" key="2">
    <source>
        <dbReference type="Proteomes" id="UP001259659"/>
    </source>
</evidence>
<accession>A0ABU2FE28</accession>